<dbReference type="AlphaFoldDB" id="A0A8J3I0S2"/>
<evidence type="ECO:0000259" key="1">
    <source>
        <dbReference type="Pfam" id="PF07969"/>
    </source>
</evidence>
<dbReference type="CDD" id="cd01300">
    <property type="entry name" value="YtcJ_like"/>
    <property type="match status" value="1"/>
</dbReference>
<dbReference type="Gene3D" id="3.20.20.140">
    <property type="entry name" value="Metal-dependent hydrolases"/>
    <property type="match status" value="1"/>
</dbReference>
<sequence length="539" mass="59435">MARIIYLNGNIYTMDVAQPRAQAMAIDLVSGRILAIGSDDEVRRLADAHSEKVDLRGQTVLPGFIDAHIHLMSAAYRAHHIDAEFCTTEDEVAELVRQRAQQTPPGRWIQGGRWDKNTWAGSGAGRFPTKVSLDAAAPHHPVVLWSKDGHLLWVNSLALQRAGISAETPEPETGAILRDGSGEPTGILQEEGATELVYRVIEQSDPELDRVLIERALEQLRSYGITTIHDIEGENVLHLFQQLRAEKQLNVRVQMILPRQMLPQLRASGIGIEKSELIGVSGIKIFADGTLGSQTAAMLEGFEGNRDNRGILSIPEQEMQDVVRDATELGLAVAIHAIGDRAARVALNSIEYAQQWAQREGLARQASALRYRLEHVQLIAPEDLERMKRLGVVASIQPYHAVSDRDIAVRYWGKRHKRAYAYRTMREMGIPIALGSDAPVETFDPLNILYAATVRSDPYSKRPSWIPDQALDIRDALWGYTLGAAYAAGEENDKGSLTKGKLGDAIVLREDILMTPQQKMAENGVAATILGGRVVSGRV</sequence>
<dbReference type="Gene3D" id="2.30.40.10">
    <property type="entry name" value="Urease, subunit C, domain 1"/>
    <property type="match status" value="1"/>
</dbReference>
<organism evidence="2 3">
    <name type="scientific">Ktedonospora formicarum</name>
    <dbReference type="NCBI Taxonomy" id="2778364"/>
    <lineage>
        <taxon>Bacteria</taxon>
        <taxon>Bacillati</taxon>
        <taxon>Chloroflexota</taxon>
        <taxon>Ktedonobacteria</taxon>
        <taxon>Ktedonobacterales</taxon>
        <taxon>Ktedonobacteraceae</taxon>
        <taxon>Ktedonospora</taxon>
    </lineage>
</organism>
<dbReference type="InterPro" id="IPR013108">
    <property type="entry name" value="Amidohydro_3"/>
</dbReference>
<dbReference type="InterPro" id="IPR032466">
    <property type="entry name" value="Metal_Hydrolase"/>
</dbReference>
<dbReference type="EMBL" id="BNJF01000001">
    <property type="protein sequence ID" value="GHO44122.1"/>
    <property type="molecule type" value="Genomic_DNA"/>
</dbReference>
<dbReference type="GO" id="GO:0016810">
    <property type="term" value="F:hydrolase activity, acting on carbon-nitrogen (but not peptide) bonds"/>
    <property type="evidence" value="ECO:0007669"/>
    <property type="project" value="InterPro"/>
</dbReference>
<dbReference type="InterPro" id="IPR033932">
    <property type="entry name" value="YtcJ-like"/>
</dbReference>
<dbReference type="SUPFAM" id="SSF51556">
    <property type="entry name" value="Metallo-dependent hydrolases"/>
    <property type="match status" value="1"/>
</dbReference>
<evidence type="ECO:0000313" key="3">
    <source>
        <dbReference type="Proteomes" id="UP000612362"/>
    </source>
</evidence>
<dbReference type="InterPro" id="IPR011059">
    <property type="entry name" value="Metal-dep_hydrolase_composite"/>
</dbReference>
<dbReference type="SUPFAM" id="SSF51338">
    <property type="entry name" value="Composite domain of metallo-dependent hydrolases"/>
    <property type="match status" value="1"/>
</dbReference>
<dbReference type="RefSeq" id="WP_220193542.1">
    <property type="nucleotide sequence ID" value="NZ_BNJF01000001.1"/>
</dbReference>
<dbReference type="Proteomes" id="UP000612362">
    <property type="component" value="Unassembled WGS sequence"/>
</dbReference>
<feature type="domain" description="Amidohydrolase 3" evidence="1">
    <location>
        <begin position="53"/>
        <end position="535"/>
    </location>
</feature>
<protein>
    <submittedName>
        <fullName evidence="2">Amidohydrolase</fullName>
    </submittedName>
</protein>
<name>A0A8J3I0S2_9CHLR</name>
<comment type="caution">
    <text evidence="2">The sequence shown here is derived from an EMBL/GenBank/DDBJ whole genome shotgun (WGS) entry which is preliminary data.</text>
</comment>
<dbReference type="Gene3D" id="3.10.310.70">
    <property type="match status" value="1"/>
</dbReference>
<dbReference type="Pfam" id="PF07969">
    <property type="entry name" value="Amidohydro_3"/>
    <property type="match status" value="1"/>
</dbReference>
<keyword evidence="3" id="KW-1185">Reference proteome</keyword>
<dbReference type="PANTHER" id="PTHR22642:SF2">
    <property type="entry name" value="PROTEIN LONG AFTER FAR-RED 3"/>
    <property type="match status" value="1"/>
</dbReference>
<reference evidence="2" key="1">
    <citation type="submission" date="2020-10" db="EMBL/GenBank/DDBJ databases">
        <title>Taxonomic study of unclassified bacteria belonging to the class Ktedonobacteria.</title>
        <authorList>
            <person name="Yabe S."/>
            <person name="Wang C.M."/>
            <person name="Zheng Y."/>
            <person name="Sakai Y."/>
            <person name="Cavaletti L."/>
            <person name="Monciardini P."/>
            <person name="Donadio S."/>
        </authorList>
    </citation>
    <scope>NUCLEOTIDE SEQUENCE</scope>
    <source>
        <strain evidence="2">SOSP1-1</strain>
    </source>
</reference>
<evidence type="ECO:0000313" key="2">
    <source>
        <dbReference type="EMBL" id="GHO44122.1"/>
    </source>
</evidence>
<proteinExistence type="predicted"/>
<accession>A0A8J3I0S2</accession>
<dbReference type="PANTHER" id="PTHR22642">
    <property type="entry name" value="IMIDAZOLONEPROPIONASE"/>
    <property type="match status" value="1"/>
</dbReference>
<gene>
    <name evidence="2" type="ORF">KSX_22850</name>
</gene>